<evidence type="ECO:0000256" key="4">
    <source>
        <dbReference type="PIRSR" id="PIRSR000390-2"/>
    </source>
</evidence>
<evidence type="ECO:0000256" key="1">
    <source>
        <dbReference type="ARBA" id="ARBA00022898"/>
    </source>
</evidence>
<dbReference type="CDD" id="cd00616">
    <property type="entry name" value="AHBA_syn"/>
    <property type="match status" value="1"/>
</dbReference>
<dbReference type="GO" id="GO:0030170">
    <property type="term" value="F:pyridoxal phosphate binding"/>
    <property type="evidence" value="ECO:0007669"/>
    <property type="project" value="TreeGrafter"/>
</dbReference>
<gene>
    <name evidence="6" type="ORF">F5972_17965</name>
</gene>
<keyword evidence="6" id="KW-0032">Aminotransferase</keyword>
<dbReference type="GO" id="GO:0008483">
    <property type="term" value="F:transaminase activity"/>
    <property type="evidence" value="ECO:0007669"/>
    <property type="project" value="UniProtKB-KW"/>
</dbReference>
<name>A0A5J5JZW9_9ACTN</name>
<evidence type="ECO:0000256" key="3">
    <source>
        <dbReference type="PIRSR" id="PIRSR000390-1"/>
    </source>
</evidence>
<evidence type="ECO:0000313" key="7">
    <source>
        <dbReference type="Proteomes" id="UP000327011"/>
    </source>
</evidence>
<dbReference type="PIRSF" id="PIRSF000390">
    <property type="entry name" value="PLP_StrS"/>
    <property type="match status" value="1"/>
</dbReference>
<keyword evidence="6" id="KW-0808">Transferase</keyword>
<evidence type="ECO:0000256" key="5">
    <source>
        <dbReference type="RuleBase" id="RU004508"/>
    </source>
</evidence>
<dbReference type="InterPro" id="IPR015421">
    <property type="entry name" value="PyrdxlP-dep_Trfase_major"/>
</dbReference>
<protein>
    <submittedName>
        <fullName evidence="6">DegT/DnrJ/EryC1/StrS family aminotransferase</fullName>
    </submittedName>
</protein>
<dbReference type="Pfam" id="PF01041">
    <property type="entry name" value="DegT_DnrJ_EryC1"/>
    <property type="match status" value="1"/>
</dbReference>
<reference evidence="6 7" key="1">
    <citation type="submission" date="2019-09" db="EMBL/GenBank/DDBJ databases">
        <title>Screening of Novel Bioactive Compounds from Soil-Associated.</title>
        <authorList>
            <person name="Gong X."/>
        </authorList>
    </citation>
    <scope>NUCLEOTIDE SEQUENCE [LARGE SCALE GENOMIC DNA]</scope>
    <source>
        <strain evidence="6 7">Gxj-6</strain>
    </source>
</reference>
<comment type="similarity">
    <text evidence="2 5">Belongs to the DegT/DnrJ/EryC1 family.</text>
</comment>
<feature type="active site" description="Proton acceptor" evidence="3">
    <location>
        <position position="189"/>
    </location>
</feature>
<dbReference type="Gene3D" id="3.90.1150.10">
    <property type="entry name" value="Aspartate Aminotransferase, domain 1"/>
    <property type="match status" value="1"/>
</dbReference>
<dbReference type="InterPro" id="IPR000653">
    <property type="entry name" value="DegT/StrS_aminotransferase"/>
</dbReference>
<dbReference type="AlphaFoldDB" id="A0A5J5JZW9"/>
<keyword evidence="1 4" id="KW-0663">Pyridoxal phosphate</keyword>
<dbReference type="Gene3D" id="3.40.640.10">
    <property type="entry name" value="Type I PLP-dependent aspartate aminotransferase-like (Major domain)"/>
    <property type="match status" value="1"/>
</dbReference>
<dbReference type="PANTHER" id="PTHR30244:SF36">
    <property type="entry name" value="3-OXO-GLUCOSE-6-PHOSPHATE:GLUTAMATE AMINOTRANSFERASE"/>
    <property type="match status" value="1"/>
</dbReference>
<accession>A0A5J5JZW9</accession>
<dbReference type="SUPFAM" id="SSF53383">
    <property type="entry name" value="PLP-dependent transferases"/>
    <property type="match status" value="1"/>
</dbReference>
<comment type="caution">
    <text evidence="6">The sequence shown here is derived from an EMBL/GenBank/DDBJ whole genome shotgun (WGS) entry which is preliminary data.</text>
</comment>
<dbReference type="RefSeq" id="WP_150934716.1">
    <property type="nucleotide sequence ID" value="NZ_VYTZ01000006.1"/>
</dbReference>
<keyword evidence="7" id="KW-1185">Reference proteome</keyword>
<dbReference type="EMBL" id="VYTZ01000006">
    <property type="protein sequence ID" value="KAA9377523.1"/>
    <property type="molecule type" value="Genomic_DNA"/>
</dbReference>
<sequence length="369" mass="39801">MAEQIPVNDLRRHARVSEKEVSASVGRVLGSGRYVLGEECEFFEKEFAEFCGTAHCVGVANGTDAIELGLRALGAGPGGRVATVANAGPYTTTALTALGARPVFVDVDHETRLMDLAHLKQVLDEHVLDAVVVTHLYGLLHDMETVLDLANRAGVPVLEDCAQAHGARRDGRRAGSFGAAASFSFFPTKNLGALGDGGAVVTGSAEVAERVRRLRQYGWEPKYRVATAGGRNSRLDEVQAAVLRARLPLLDGWNRRRREIAARYSREIRGARVTCPPVYGEEFAAHLYVVVSDDREALRAHLARASILTDVHYPVADHRQAVPGRAGDRDVPVALPVTDALTASVLTLPCFPELTDEEVTRVISAVGAW</sequence>
<dbReference type="InterPro" id="IPR015424">
    <property type="entry name" value="PyrdxlP-dep_Trfase"/>
</dbReference>
<evidence type="ECO:0000313" key="6">
    <source>
        <dbReference type="EMBL" id="KAA9377523.1"/>
    </source>
</evidence>
<organism evidence="6 7">
    <name type="scientific">Microbispora cellulosiformans</name>
    <dbReference type="NCBI Taxonomy" id="2614688"/>
    <lineage>
        <taxon>Bacteria</taxon>
        <taxon>Bacillati</taxon>
        <taxon>Actinomycetota</taxon>
        <taxon>Actinomycetes</taxon>
        <taxon>Streptosporangiales</taxon>
        <taxon>Streptosporangiaceae</taxon>
        <taxon>Microbispora</taxon>
    </lineage>
</organism>
<proteinExistence type="inferred from homology"/>
<feature type="modified residue" description="N6-(pyridoxal phosphate)lysine" evidence="4">
    <location>
        <position position="189"/>
    </location>
</feature>
<dbReference type="InterPro" id="IPR015422">
    <property type="entry name" value="PyrdxlP-dep_Trfase_small"/>
</dbReference>
<evidence type="ECO:0000256" key="2">
    <source>
        <dbReference type="ARBA" id="ARBA00037999"/>
    </source>
</evidence>
<dbReference type="GO" id="GO:0000271">
    <property type="term" value="P:polysaccharide biosynthetic process"/>
    <property type="evidence" value="ECO:0007669"/>
    <property type="project" value="TreeGrafter"/>
</dbReference>
<dbReference type="Proteomes" id="UP000327011">
    <property type="component" value="Unassembled WGS sequence"/>
</dbReference>
<dbReference type="PANTHER" id="PTHR30244">
    <property type="entry name" value="TRANSAMINASE"/>
    <property type="match status" value="1"/>
</dbReference>